<comment type="caution">
    <text evidence="1">The sequence shown here is derived from an EMBL/GenBank/DDBJ whole genome shotgun (WGS) entry which is preliminary data.</text>
</comment>
<reference evidence="1 2" key="1">
    <citation type="submission" date="2016-10" db="EMBL/GenBank/DDBJ databases">
        <title>Genome Sequence of Pseudomonas putida GM4FR.</title>
        <authorList>
            <person name="Poehlein A."/>
            <person name="Wemheuer F."/>
            <person name="Hollensteiner J."/>
            <person name="Wemheuer B."/>
        </authorList>
    </citation>
    <scope>NUCLEOTIDE SEQUENCE [LARGE SCALE GENOMIC DNA]</scope>
    <source>
        <strain evidence="1 2">GM4FR</strain>
    </source>
</reference>
<name>A0A1Q9QV70_PSEPU</name>
<proteinExistence type="predicted"/>
<dbReference type="EMBL" id="MKZO01000075">
    <property type="protein sequence ID" value="OLS59046.1"/>
    <property type="molecule type" value="Genomic_DNA"/>
</dbReference>
<organism evidence="1 2">
    <name type="scientific">Pseudomonas putida</name>
    <name type="common">Arthrobacter siderocapsulatus</name>
    <dbReference type="NCBI Taxonomy" id="303"/>
    <lineage>
        <taxon>Bacteria</taxon>
        <taxon>Pseudomonadati</taxon>
        <taxon>Pseudomonadota</taxon>
        <taxon>Gammaproteobacteria</taxon>
        <taxon>Pseudomonadales</taxon>
        <taxon>Pseudomonadaceae</taxon>
        <taxon>Pseudomonas</taxon>
    </lineage>
</organism>
<dbReference type="OrthoDB" id="330810at2"/>
<gene>
    <name evidence="1" type="ORF">PSEMO_60070</name>
</gene>
<dbReference type="Pfam" id="PF05973">
    <property type="entry name" value="Gp49"/>
    <property type="match status" value="1"/>
</dbReference>
<evidence type="ECO:0000313" key="2">
    <source>
        <dbReference type="Proteomes" id="UP000186736"/>
    </source>
</evidence>
<dbReference type="AlphaFoldDB" id="A0A1Q9QV70"/>
<dbReference type="Proteomes" id="UP000186736">
    <property type="component" value="Unassembled WGS sequence"/>
</dbReference>
<protein>
    <recommendedName>
        <fullName evidence="3">Addiction module toxin RelE</fullName>
    </recommendedName>
</protein>
<evidence type="ECO:0000313" key="1">
    <source>
        <dbReference type="EMBL" id="OLS59046.1"/>
    </source>
</evidence>
<sequence length="118" mass="13464">MPWTVKFCTEFAEEIQRSDQLFKEQLAVHLMLLREIGPLLGRPRVDTLRGSRHQNLKELRFFSNGCVWRVVFAFDPSRCAVVLVAGDKAGVNQERFYKGLIACADERFDRYLAGGAGK</sequence>
<accession>A0A1Q9QV70</accession>
<dbReference type="InterPro" id="IPR009241">
    <property type="entry name" value="HigB-like"/>
</dbReference>
<evidence type="ECO:0008006" key="3">
    <source>
        <dbReference type="Google" id="ProtNLM"/>
    </source>
</evidence>
<dbReference type="RefSeq" id="WP_075806575.1">
    <property type="nucleotide sequence ID" value="NZ_MKZO01000075.1"/>
</dbReference>